<proteinExistence type="predicted"/>
<organism evidence="1 2">
    <name type="scientific">Pipistrellus kuhlii</name>
    <name type="common">Kuhl's pipistrelle</name>
    <dbReference type="NCBI Taxonomy" id="59472"/>
    <lineage>
        <taxon>Eukaryota</taxon>
        <taxon>Metazoa</taxon>
        <taxon>Chordata</taxon>
        <taxon>Craniata</taxon>
        <taxon>Vertebrata</taxon>
        <taxon>Euteleostomi</taxon>
        <taxon>Mammalia</taxon>
        <taxon>Eutheria</taxon>
        <taxon>Laurasiatheria</taxon>
        <taxon>Chiroptera</taxon>
        <taxon>Yangochiroptera</taxon>
        <taxon>Vespertilionidae</taxon>
        <taxon>Pipistrellus</taxon>
    </lineage>
</organism>
<evidence type="ECO:0000313" key="2">
    <source>
        <dbReference type="Proteomes" id="UP000558488"/>
    </source>
</evidence>
<comment type="caution">
    <text evidence="1">The sequence shown here is derived from an EMBL/GenBank/DDBJ whole genome shotgun (WGS) entry which is preliminary data.</text>
</comment>
<name>A0A7J8B224_PIPKU</name>
<protein>
    <submittedName>
        <fullName evidence="1">Uncharacterized protein</fullName>
    </submittedName>
</protein>
<dbReference type="Proteomes" id="UP000558488">
    <property type="component" value="Unassembled WGS sequence"/>
</dbReference>
<accession>A0A7J8B224</accession>
<dbReference type="AlphaFoldDB" id="A0A7J8B224"/>
<dbReference type="EMBL" id="JACAGB010000001">
    <property type="protein sequence ID" value="KAF6392569.1"/>
    <property type="molecule type" value="Genomic_DNA"/>
</dbReference>
<evidence type="ECO:0000313" key="1">
    <source>
        <dbReference type="EMBL" id="KAF6392569.1"/>
    </source>
</evidence>
<keyword evidence="2" id="KW-1185">Reference proteome</keyword>
<reference evidence="1 2" key="1">
    <citation type="journal article" date="2020" name="Nature">
        <title>Six reference-quality genomes reveal evolution of bat adaptations.</title>
        <authorList>
            <person name="Jebb D."/>
            <person name="Huang Z."/>
            <person name="Pippel M."/>
            <person name="Hughes G.M."/>
            <person name="Lavrichenko K."/>
            <person name="Devanna P."/>
            <person name="Winkler S."/>
            <person name="Jermiin L.S."/>
            <person name="Skirmuntt E.C."/>
            <person name="Katzourakis A."/>
            <person name="Burkitt-Gray L."/>
            <person name="Ray D.A."/>
            <person name="Sullivan K.A.M."/>
            <person name="Roscito J.G."/>
            <person name="Kirilenko B.M."/>
            <person name="Davalos L.M."/>
            <person name="Corthals A.P."/>
            <person name="Power M.L."/>
            <person name="Jones G."/>
            <person name="Ransome R.D."/>
            <person name="Dechmann D.K.N."/>
            <person name="Locatelli A.G."/>
            <person name="Puechmaille S.J."/>
            <person name="Fedrigo O."/>
            <person name="Jarvis E.D."/>
            <person name="Hiller M."/>
            <person name="Vernes S.C."/>
            <person name="Myers E.W."/>
            <person name="Teeling E.C."/>
        </authorList>
    </citation>
    <scope>NUCLEOTIDE SEQUENCE [LARGE SCALE GENOMIC DNA]</scope>
    <source>
        <strain evidence="1">MPipKuh1</strain>
        <tissue evidence="1">Flight muscle</tissue>
    </source>
</reference>
<sequence length="131" mass="14444">MSFRGLLPFLSQLPFIPFSPNSCGRDCAFWALLGVFLSSNWAGCVELETALSESEPSFQAALTDPTGLELPPPTALPCDLGQPGSFLSHTQDGSRCWSQESRSLRDQRLWAAVTFHDPRQTLPFLSLILLM</sequence>
<gene>
    <name evidence="1" type="ORF">mPipKuh1_007770</name>
</gene>